<organism evidence="7 8">
    <name type="scientific">Virgisporangium ochraceum</name>
    <dbReference type="NCBI Taxonomy" id="65505"/>
    <lineage>
        <taxon>Bacteria</taxon>
        <taxon>Bacillati</taxon>
        <taxon>Actinomycetota</taxon>
        <taxon>Actinomycetes</taxon>
        <taxon>Micromonosporales</taxon>
        <taxon>Micromonosporaceae</taxon>
        <taxon>Virgisporangium</taxon>
    </lineage>
</organism>
<accession>A0A8J3ZUU8</accession>
<evidence type="ECO:0000256" key="3">
    <source>
        <dbReference type="ARBA" id="ARBA00023125"/>
    </source>
</evidence>
<proteinExistence type="predicted"/>
<sequence>MTDGFHATSMQQVIAEAGLSVGAVYRYFPSKSDLILGIAEQLAEGITGQLRSIADAQERSLVDVMESAIGVVDANTGPDGALPMAVQVWAEAQRDPVLRDLAQRIYGQIVEVYVRIAGRAAARGELPAGADPAAVGPALAALVVGYGLLKLLTGTVELDTYRAGVRAILDSPPTGDFTLDP</sequence>
<name>A0A8J3ZUU8_9ACTN</name>
<dbReference type="AlphaFoldDB" id="A0A8J3ZUU8"/>
<evidence type="ECO:0000313" key="7">
    <source>
        <dbReference type="EMBL" id="GIJ70334.1"/>
    </source>
</evidence>
<comment type="caution">
    <text evidence="7">The sequence shown here is derived from an EMBL/GenBank/DDBJ whole genome shotgun (WGS) entry which is preliminary data.</text>
</comment>
<keyword evidence="3 5" id="KW-0238">DNA-binding</keyword>
<reference evidence="7" key="1">
    <citation type="submission" date="2021-01" db="EMBL/GenBank/DDBJ databases">
        <title>Whole genome shotgun sequence of Virgisporangium ochraceum NBRC 16418.</title>
        <authorList>
            <person name="Komaki H."/>
            <person name="Tamura T."/>
        </authorList>
    </citation>
    <scope>NUCLEOTIDE SEQUENCE</scope>
    <source>
        <strain evidence="7">NBRC 16418</strain>
    </source>
</reference>
<dbReference type="Gene3D" id="1.10.357.10">
    <property type="entry name" value="Tetracycline Repressor, domain 2"/>
    <property type="match status" value="1"/>
</dbReference>
<dbReference type="SUPFAM" id="SSF48498">
    <property type="entry name" value="Tetracyclin repressor-like, C-terminal domain"/>
    <property type="match status" value="1"/>
</dbReference>
<dbReference type="InterPro" id="IPR023772">
    <property type="entry name" value="DNA-bd_HTH_TetR-type_CS"/>
</dbReference>
<keyword evidence="8" id="KW-1185">Reference proteome</keyword>
<dbReference type="GO" id="GO:0003700">
    <property type="term" value="F:DNA-binding transcription factor activity"/>
    <property type="evidence" value="ECO:0007669"/>
    <property type="project" value="TreeGrafter"/>
</dbReference>
<dbReference type="Pfam" id="PF00440">
    <property type="entry name" value="TetR_N"/>
    <property type="match status" value="1"/>
</dbReference>
<dbReference type="Pfam" id="PF13977">
    <property type="entry name" value="TetR_C_6"/>
    <property type="match status" value="1"/>
</dbReference>
<dbReference type="PANTHER" id="PTHR30055">
    <property type="entry name" value="HTH-TYPE TRANSCRIPTIONAL REGULATOR RUTR"/>
    <property type="match status" value="1"/>
</dbReference>
<dbReference type="InterPro" id="IPR001647">
    <property type="entry name" value="HTH_TetR"/>
</dbReference>
<evidence type="ECO:0000256" key="4">
    <source>
        <dbReference type="ARBA" id="ARBA00023163"/>
    </source>
</evidence>
<dbReference type="GO" id="GO:0000976">
    <property type="term" value="F:transcription cis-regulatory region binding"/>
    <property type="evidence" value="ECO:0007669"/>
    <property type="project" value="TreeGrafter"/>
</dbReference>
<dbReference type="InterPro" id="IPR050109">
    <property type="entry name" value="HTH-type_TetR-like_transc_reg"/>
</dbReference>
<dbReference type="InterPro" id="IPR009057">
    <property type="entry name" value="Homeodomain-like_sf"/>
</dbReference>
<evidence type="ECO:0000256" key="5">
    <source>
        <dbReference type="PROSITE-ProRule" id="PRU00335"/>
    </source>
</evidence>
<dbReference type="PANTHER" id="PTHR30055:SF226">
    <property type="entry name" value="HTH-TYPE TRANSCRIPTIONAL REGULATOR PKSA"/>
    <property type="match status" value="1"/>
</dbReference>
<keyword evidence="1" id="KW-0678">Repressor</keyword>
<dbReference type="InterPro" id="IPR036271">
    <property type="entry name" value="Tet_transcr_reg_TetR-rel_C_sf"/>
</dbReference>
<dbReference type="PROSITE" id="PS01081">
    <property type="entry name" value="HTH_TETR_1"/>
    <property type="match status" value="1"/>
</dbReference>
<dbReference type="Proteomes" id="UP000635606">
    <property type="component" value="Unassembled WGS sequence"/>
</dbReference>
<gene>
    <name evidence="7" type="ORF">Voc01_052510</name>
</gene>
<evidence type="ECO:0000259" key="6">
    <source>
        <dbReference type="PROSITE" id="PS50977"/>
    </source>
</evidence>
<feature type="domain" description="HTH tetR-type" evidence="6">
    <location>
        <begin position="1"/>
        <end position="46"/>
    </location>
</feature>
<evidence type="ECO:0000256" key="1">
    <source>
        <dbReference type="ARBA" id="ARBA00022491"/>
    </source>
</evidence>
<evidence type="ECO:0000256" key="2">
    <source>
        <dbReference type="ARBA" id="ARBA00023015"/>
    </source>
</evidence>
<dbReference type="InterPro" id="IPR039538">
    <property type="entry name" value="BetI_C"/>
</dbReference>
<dbReference type="SUPFAM" id="SSF46689">
    <property type="entry name" value="Homeodomain-like"/>
    <property type="match status" value="1"/>
</dbReference>
<keyword evidence="4" id="KW-0804">Transcription</keyword>
<evidence type="ECO:0000313" key="8">
    <source>
        <dbReference type="Proteomes" id="UP000635606"/>
    </source>
</evidence>
<keyword evidence="2" id="KW-0805">Transcription regulation</keyword>
<feature type="DNA-binding region" description="H-T-H motif" evidence="5">
    <location>
        <begin position="9"/>
        <end position="28"/>
    </location>
</feature>
<dbReference type="PROSITE" id="PS50977">
    <property type="entry name" value="HTH_TETR_2"/>
    <property type="match status" value="1"/>
</dbReference>
<dbReference type="EMBL" id="BOPH01000078">
    <property type="protein sequence ID" value="GIJ70334.1"/>
    <property type="molecule type" value="Genomic_DNA"/>
</dbReference>
<protein>
    <recommendedName>
        <fullName evidence="6">HTH tetR-type domain-containing protein</fullName>
    </recommendedName>
</protein>